<name>A0A315ZAV1_SEDFL</name>
<organism evidence="2 3">
    <name type="scientific">Sediminitomix flava</name>
    <dbReference type="NCBI Taxonomy" id="379075"/>
    <lineage>
        <taxon>Bacteria</taxon>
        <taxon>Pseudomonadati</taxon>
        <taxon>Bacteroidota</taxon>
        <taxon>Cytophagia</taxon>
        <taxon>Cytophagales</taxon>
        <taxon>Flammeovirgaceae</taxon>
        <taxon>Sediminitomix</taxon>
    </lineage>
</organism>
<feature type="chain" id="PRO_5016251430" evidence="1">
    <location>
        <begin position="21"/>
        <end position="1571"/>
    </location>
</feature>
<dbReference type="Proteomes" id="UP000245535">
    <property type="component" value="Unassembled WGS sequence"/>
</dbReference>
<proteinExistence type="predicted"/>
<dbReference type="EMBL" id="QGDO01000002">
    <property type="protein sequence ID" value="PWJ42705.1"/>
    <property type="molecule type" value="Genomic_DNA"/>
</dbReference>
<evidence type="ECO:0000256" key="1">
    <source>
        <dbReference type="SAM" id="SignalP"/>
    </source>
</evidence>
<evidence type="ECO:0000313" key="3">
    <source>
        <dbReference type="Proteomes" id="UP000245535"/>
    </source>
</evidence>
<dbReference type="RefSeq" id="WP_109616835.1">
    <property type="nucleotide sequence ID" value="NZ_QGDO01000002.1"/>
</dbReference>
<evidence type="ECO:0000313" key="2">
    <source>
        <dbReference type="EMBL" id="PWJ42705.1"/>
    </source>
</evidence>
<dbReference type="OrthoDB" id="1521695at2"/>
<protein>
    <submittedName>
        <fullName evidence="2">Uncharacterized protein</fullName>
    </submittedName>
</protein>
<sequence>MKYRLLFFIAILNICFSVGYANTSEPTEKNNKGLHNETTEHNLKSVANLYGLSLEKSFDDLLLDVEEPFIEDASIPAMPSLNNSISPDIQRKIQLIEKGMNEIALADNFVEYLMPQDLITFPVGIRKKIGSGDTAGEFVIGIDSVVLTPTETYFNAFMGITMPGSEKKIYFYGEHIQMSKSGGIQGDARLELLTETPVSISPNTQLVFKGGQGLTFVEWDCGGFKSMALDLDIVFSRDIIVPEDASGMPADGYVTSSLTTQVNSWDDFILEVDIPKFQLTNGNGMSFKVQDAIFDMSDTYNGSGMTFPEGYTSPLIIGENKNLWRGFYIRRAEVHLPQELKQEEKVTETEGEDGEIEYDVEIETTVDNRGSRVNNGRTSFLVDNLILDDVGLTGKFTGYNIITLEKGKLGTWNFSLEEVQVKITANQFEYATFDGLIQLPINKEDKQLDYHAGIYGWQDYTFQVEALDTMNIPMFAASNVEVLPNSSLEVTVESGRFKPKANLYGSMDIQLSDPGVSLAAMEFQNLQIQTVAPKISAEYFSVSSDAANQALAGFGLSIDEVSLTSDPETGWVGLGIETSIALSKDFGGTTSFVIWGEEKLSGSYAFRKIQLKKIEVDITKPGTFSLYGAVHFIDGDPVYGKGFQGMLDLKLESISAGVESMVLFGKVEGHRYWYADVLGTFGASGIPMGTINLMGIGGGLYYGIEQAGVAPCGEGEIGCSLSGIKYVPNEDVGLGFKATAVVSIPSGIMTADATFEMSFTTRGGLNQMSFNGSANVAVNKFTGLELDQFTESVQSVAAAGKSKEGENLPEIATSKDVGLTAKLNMLYDHPNKTFNASLALTLNAPPVTGGGLSVMHFSPEKWYIHVGTPEAPIAVNVANLFESSGYFMAGYKMPEPPTPPGKVSSILGGMDLSYMDDVSNLEKGLGFAFGVHFGAGFSRGENDGEAKSGRKSFLIFYGKFSFGAGMDVMMANYGSDATCAGRSGPLGINGWYANGQMYAYLEAEIGISVKKPRFIKGDYQILDLAVAAVLQARGPNPFWMRGIVGGKYNILGGLIKGSCKFEFEMGEKCQIEGEDSMLSNIDIIADLTPADSKTDINVFTTPQVAFNMEVGKVFELKDYDGNTHKFRAVLDYFRVFDESKNEVTGDLEWNSTGDVLIFNPYEILPGETTLVATVKVHFEEDKNGSWKKIDGEDQERTHVFTSGEEPKYLVASNIEYTYPIEKQFNFYVAEYNKGYIQLQSGRSKLFDIDLSKWKQVARFTTNSGMTEETELLYNVANKEVSFPIPTSLTKEKVYKLELVQSPIVEIDFDANIVKGEKKLNIEDKGKGENTVALRDNKAEGTIEALEENFLYEINFRSSKYTSFNEKFNSFVRENDARLTIGTNVHYLLNQLEGELFDQFEVKGYNEKQLVEIEALFEGQDVSYFDDEIYPMIYKYYPLYGKTFKRDVNVLGVVPTKGIFIDQYPIDLLLKDSEIQSQSSSSYFDGFFIKYSLVYYFQEDFTDLRNKIGNYFINQGVTPPSRFDNLLTGNFPRIKEGRYPYVIRYRLPGKNIITTEIETEVINLVPDHEPEQ</sequence>
<gene>
    <name evidence="2" type="ORF">BC781_102250</name>
</gene>
<reference evidence="2 3" key="1">
    <citation type="submission" date="2018-03" db="EMBL/GenBank/DDBJ databases">
        <title>Genomic Encyclopedia of Archaeal and Bacterial Type Strains, Phase II (KMG-II): from individual species to whole genera.</title>
        <authorList>
            <person name="Goeker M."/>
        </authorList>
    </citation>
    <scope>NUCLEOTIDE SEQUENCE [LARGE SCALE GENOMIC DNA]</scope>
    <source>
        <strain evidence="2 3">DSM 28229</strain>
    </source>
</reference>
<accession>A0A315ZAV1</accession>
<keyword evidence="1" id="KW-0732">Signal</keyword>
<keyword evidence="3" id="KW-1185">Reference proteome</keyword>
<comment type="caution">
    <text evidence="2">The sequence shown here is derived from an EMBL/GenBank/DDBJ whole genome shotgun (WGS) entry which is preliminary data.</text>
</comment>
<feature type="signal peptide" evidence="1">
    <location>
        <begin position="1"/>
        <end position="20"/>
    </location>
</feature>